<dbReference type="InterPro" id="IPR020845">
    <property type="entry name" value="AMP-binding_CS"/>
</dbReference>
<dbReference type="InterPro" id="IPR045851">
    <property type="entry name" value="AMP-bd_C_sf"/>
</dbReference>
<evidence type="ECO:0000256" key="1">
    <source>
        <dbReference type="ARBA" id="ARBA00006432"/>
    </source>
</evidence>
<dbReference type="GO" id="GO:0006631">
    <property type="term" value="P:fatty acid metabolic process"/>
    <property type="evidence" value="ECO:0007669"/>
    <property type="project" value="TreeGrafter"/>
</dbReference>
<evidence type="ECO:0000259" key="3">
    <source>
        <dbReference type="Pfam" id="PF00501"/>
    </source>
</evidence>
<keyword evidence="6" id="KW-1185">Reference proteome</keyword>
<evidence type="ECO:0000259" key="4">
    <source>
        <dbReference type="Pfam" id="PF13193"/>
    </source>
</evidence>
<dbReference type="InterPro" id="IPR025110">
    <property type="entry name" value="AMP-bd_C"/>
</dbReference>
<dbReference type="Pfam" id="PF13193">
    <property type="entry name" value="AMP-binding_C"/>
    <property type="match status" value="1"/>
</dbReference>
<dbReference type="PANTHER" id="PTHR43201">
    <property type="entry name" value="ACYL-COA SYNTHETASE"/>
    <property type="match status" value="1"/>
</dbReference>
<dbReference type="PROSITE" id="PS00455">
    <property type="entry name" value="AMP_BINDING"/>
    <property type="match status" value="1"/>
</dbReference>
<dbReference type="Pfam" id="PF00501">
    <property type="entry name" value="AMP-binding"/>
    <property type="match status" value="1"/>
</dbReference>
<keyword evidence="2 5" id="KW-0436">Ligase</keyword>
<feature type="domain" description="AMP-binding enzyme C-terminal" evidence="4">
    <location>
        <begin position="402"/>
        <end position="470"/>
    </location>
</feature>
<dbReference type="InterPro" id="IPR000873">
    <property type="entry name" value="AMP-dep_synth/lig_dom"/>
</dbReference>
<dbReference type="EMBL" id="QVIG01000003">
    <property type="protein sequence ID" value="RGD55688.1"/>
    <property type="molecule type" value="Genomic_DNA"/>
</dbReference>
<comment type="caution">
    <text evidence="5">The sequence shown here is derived from an EMBL/GenBank/DDBJ whole genome shotgun (WGS) entry which is preliminary data.</text>
</comment>
<organism evidence="5 6">
    <name type="scientific">Kitasatospora xanthocidica</name>
    <dbReference type="NCBI Taxonomy" id="83382"/>
    <lineage>
        <taxon>Bacteria</taxon>
        <taxon>Bacillati</taxon>
        <taxon>Actinomycetota</taxon>
        <taxon>Actinomycetes</taxon>
        <taxon>Kitasatosporales</taxon>
        <taxon>Streptomycetaceae</taxon>
        <taxon>Kitasatospora</taxon>
    </lineage>
</organism>
<comment type="similarity">
    <text evidence="1">Belongs to the ATP-dependent AMP-binding enzyme family.</text>
</comment>
<protein>
    <submittedName>
        <fullName evidence="5">Long-chain fatty acid--CoA ligase</fullName>
    </submittedName>
</protein>
<evidence type="ECO:0000256" key="2">
    <source>
        <dbReference type="ARBA" id="ARBA00022598"/>
    </source>
</evidence>
<feature type="domain" description="AMP-dependent synthetase/ligase" evidence="3">
    <location>
        <begin position="60"/>
        <end position="342"/>
    </location>
</feature>
<dbReference type="Gene3D" id="3.30.300.30">
    <property type="match status" value="1"/>
</dbReference>
<gene>
    <name evidence="5" type="ORF">DR950_40890</name>
</gene>
<evidence type="ECO:0000313" key="6">
    <source>
        <dbReference type="Proteomes" id="UP000263377"/>
    </source>
</evidence>
<evidence type="ECO:0000313" key="5">
    <source>
        <dbReference type="EMBL" id="RGD55688.1"/>
    </source>
</evidence>
<dbReference type="GO" id="GO:0031956">
    <property type="term" value="F:medium-chain fatty acid-CoA ligase activity"/>
    <property type="evidence" value="ECO:0007669"/>
    <property type="project" value="TreeGrafter"/>
</dbReference>
<name>A0A372ZIK9_9ACTN</name>
<accession>A0A372ZIK9</accession>
<dbReference type="CDD" id="cd04433">
    <property type="entry name" value="AFD_class_I"/>
    <property type="match status" value="1"/>
</dbReference>
<proteinExistence type="inferred from homology"/>
<dbReference type="AlphaFoldDB" id="A0A372ZIK9"/>
<dbReference type="InterPro" id="IPR042099">
    <property type="entry name" value="ANL_N_sf"/>
</dbReference>
<dbReference type="PANTHER" id="PTHR43201:SF5">
    <property type="entry name" value="MEDIUM-CHAIN ACYL-COA LIGASE ACSF2, MITOCHONDRIAL"/>
    <property type="match status" value="1"/>
</dbReference>
<dbReference type="Proteomes" id="UP000263377">
    <property type="component" value="Unassembled WGS sequence"/>
</dbReference>
<reference evidence="5 6" key="1">
    <citation type="submission" date="2018-08" db="EMBL/GenBank/DDBJ databases">
        <title>Diversity &amp; Physiological Properties of Lignin-Decomposing Actinobacteria from Soil.</title>
        <authorList>
            <person name="Roh S.G."/>
            <person name="Kim S.B."/>
        </authorList>
    </citation>
    <scope>NUCLEOTIDE SEQUENCE [LARGE SCALE GENOMIC DNA]</scope>
    <source>
        <strain evidence="5 6">MMS17-GH009</strain>
    </source>
</reference>
<dbReference type="Gene3D" id="3.40.50.12780">
    <property type="entry name" value="N-terminal domain of ligase-like"/>
    <property type="match status" value="1"/>
</dbReference>
<sequence>MSKSPHLCGAALTGFLPSVLPPALLPHSDAPDSWVDRLLLAGPGGEECLRLGAPLDRDALRALVEEQSERLSAAGLGPGGTAALRLPPSVAFVAVLLACWRLGAQVALLDHRLTDHEIDAAVARLAPQVLVGSAHRSAAALRGFSEVEPVAVPLADGRPARTGHALIQLSSGSTGPAKVIARTAADLLRELDCYRRLVEFPGEGERVVLLSSVVHVLGLVGGLLNSLHARVALTVPERMTAAGILAEVAASDRPTTVIGVPFHAELLAGAVAPPPLPRLRRMVVAGELVRPGLPALFTERYGVPLGTMYGMTETGVIATDLSGTLHPAKRPVHGMRLRLVKGELQIGTESSPYPGLDDPTRWSDGWLHTRDAAELAADGPVTVLGRLDSQVSIGGLKVDLTEVEQTLTALPGVREAVVVFDGGAIEAYLATEPGTDLSSVQDGLARRLAAYKRPRRLARLDRLPRTATGKLLRDPAALRATATAG</sequence>
<dbReference type="SUPFAM" id="SSF56801">
    <property type="entry name" value="Acetyl-CoA synthetase-like"/>
    <property type="match status" value="1"/>
</dbReference>